<dbReference type="AlphaFoldDB" id="A0A915KQ96"/>
<protein>
    <submittedName>
        <fullName evidence="2">Uncharacterized protein</fullName>
    </submittedName>
</protein>
<proteinExistence type="predicted"/>
<dbReference type="Proteomes" id="UP000887565">
    <property type="component" value="Unplaced"/>
</dbReference>
<organism evidence="1 2">
    <name type="scientific">Romanomermis culicivorax</name>
    <name type="common">Nematode worm</name>
    <dbReference type="NCBI Taxonomy" id="13658"/>
    <lineage>
        <taxon>Eukaryota</taxon>
        <taxon>Metazoa</taxon>
        <taxon>Ecdysozoa</taxon>
        <taxon>Nematoda</taxon>
        <taxon>Enoplea</taxon>
        <taxon>Dorylaimia</taxon>
        <taxon>Mermithida</taxon>
        <taxon>Mermithoidea</taxon>
        <taxon>Mermithidae</taxon>
        <taxon>Romanomermis</taxon>
    </lineage>
</organism>
<dbReference type="WBParaSite" id="nRc.2.0.1.t40639-RA">
    <property type="protein sequence ID" value="nRc.2.0.1.t40639-RA"/>
    <property type="gene ID" value="nRc.2.0.1.g40639"/>
</dbReference>
<name>A0A915KQ96_ROMCU</name>
<keyword evidence="1" id="KW-1185">Reference proteome</keyword>
<evidence type="ECO:0000313" key="1">
    <source>
        <dbReference type="Proteomes" id="UP000887565"/>
    </source>
</evidence>
<sequence>MFSEHSVEQAARRACSVREYLIVEHARVAANTPSWTVVAFQGNYDDVSRIFGTILIQLSDVPKILR</sequence>
<evidence type="ECO:0000313" key="2">
    <source>
        <dbReference type="WBParaSite" id="nRc.2.0.1.t40639-RA"/>
    </source>
</evidence>
<reference evidence="2" key="1">
    <citation type="submission" date="2022-11" db="UniProtKB">
        <authorList>
            <consortium name="WormBaseParasite"/>
        </authorList>
    </citation>
    <scope>IDENTIFICATION</scope>
</reference>
<accession>A0A915KQ96</accession>